<protein>
    <recommendedName>
        <fullName evidence="3">Lipoprotein</fullName>
    </recommendedName>
</protein>
<gene>
    <name evidence="1" type="ORF">ACFSUQ_05540</name>
</gene>
<reference evidence="2" key="1">
    <citation type="journal article" date="2019" name="Int. J. Syst. Evol. Microbiol.">
        <title>The Global Catalogue of Microorganisms (GCM) 10K type strain sequencing project: providing services to taxonomists for standard genome sequencing and annotation.</title>
        <authorList>
            <consortium name="The Broad Institute Genomics Platform"/>
            <consortium name="The Broad Institute Genome Sequencing Center for Infectious Disease"/>
            <person name="Wu L."/>
            <person name="Ma J."/>
        </authorList>
    </citation>
    <scope>NUCLEOTIDE SEQUENCE [LARGE SCALE GENOMIC DNA]</scope>
    <source>
        <strain evidence="2">TISTR 1511</strain>
    </source>
</reference>
<dbReference type="Proteomes" id="UP001597453">
    <property type="component" value="Unassembled WGS sequence"/>
</dbReference>
<proteinExistence type="predicted"/>
<accession>A0ABW5RJ35</accession>
<dbReference type="PROSITE" id="PS51257">
    <property type="entry name" value="PROKAR_LIPOPROTEIN"/>
    <property type="match status" value="1"/>
</dbReference>
<evidence type="ECO:0000313" key="1">
    <source>
        <dbReference type="EMBL" id="MFD2674765.1"/>
    </source>
</evidence>
<evidence type="ECO:0008006" key="3">
    <source>
        <dbReference type="Google" id="ProtNLM"/>
    </source>
</evidence>
<evidence type="ECO:0000313" key="2">
    <source>
        <dbReference type="Proteomes" id="UP001597453"/>
    </source>
</evidence>
<organism evidence="1 2">
    <name type="scientific">Gulosibacter bifidus</name>
    <dbReference type="NCBI Taxonomy" id="272239"/>
    <lineage>
        <taxon>Bacteria</taxon>
        <taxon>Bacillati</taxon>
        <taxon>Actinomycetota</taxon>
        <taxon>Actinomycetes</taxon>
        <taxon>Micrococcales</taxon>
        <taxon>Microbacteriaceae</taxon>
        <taxon>Gulosibacter</taxon>
    </lineage>
</organism>
<sequence>MKFKLTSVSARRSRAINRYVLTIACVVALTGCAPSNGNTDSNTSQSIDTIEEAKAESLRLQRELVDLSEDLRKAPQVSQPEPIGERERTLLNCDSNNKYYQYPGITSVVFMDADSVVELHNRIHEHLASSSEWTEDMPNSGSDGPYLRFKHRNGFHVLFEAHTEPSNLREVIMVYSPCVKLPHDFPRAGGPKY</sequence>
<comment type="caution">
    <text evidence="1">The sequence shown here is derived from an EMBL/GenBank/DDBJ whole genome shotgun (WGS) entry which is preliminary data.</text>
</comment>
<dbReference type="EMBL" id="JBHUNF010000003">
    <property type="protein sequence ID" value="MFD2674765.1"/>
    <property type="molecule type" value="Genomic_DNA"/>
</dbReference>
<dbReference type="RefSeq" id="WP_159421357.1">
    <property type="nucleotide sequence ID" value="NZ_JBHUNF010000003.1"/>
</dbReference>
<keyword evidence="2" id="KW-1185">Reference proteome</keyword>
<name>A0ABW5RJ35_9MICO</name>